<evidence type="ECO:0000313" key="6">
    <source>
        <dbReference type="EMBL" id="OCL14244.1"/>
    </source>
</evidence>
<feature type="compositionally biased region" description="Basic and acidic residues" evidence="4">
    <location>
        <begin position="164"/>
        <end position="182"/>
    </location>
</feature>
<feature type="repeat" description="ANK" evidence="3">
    <location>
        <begin position="219"/>
        <end position="251"/>
    </location>
</feature>
<dbReference type="AlphaFoldDB" id="A0A8E2FC25"/>
<keyword evidence="1" id="KW-0677">Repeat</keyword>
<gene>
    <name evidence="6" type="ORF">AOQ84DRAFT_45993</name>
</gene>
<evidence type="ECO:0000259" key="5">
    <source>
        <dbReference type="Pfam" id="PF14420"/>
    </source>
</evidence>
<dbReference type="InterPro" id="IPR036770">
    <property type="entry name" value="Ankyrin_rpt-contain_sf"/>
</dbReference>
<dbReference type="Pfam" id="PF12796">
    <property type="entry name" value="Ank_2"/>
    <property type="match status" value="1"/>
</dbReference>
<dbReference type="SUPFAM" id="SSF48403">
    <property type="entry name" value="Ankyrin repeat"/>
    <property type="match status" value="1"/>
</dbReference>
<dbReference type="Proteomes" id="UP000250140">
    <property type="component" value="Unassembled WGS sequence"/>
</dbReference>
<feature type="region of interest" description="Disordered" evidence="4">
    <location>
        <begin position="80"/>
        <end position="117"/>
    </location>
</feature>
<organism evidence="6 7">
    <name type="scientific">Glonium stellatum</name>
    <dbReference type="NCBI Taxonomy" id="574774"/>
    <lineage>
        <taxon>Eukaryota</taxon>
        <taxon>Fungi</taxon>
        <taxon>Dikarya</taxon>
        <taxon>Ascomycota</taxon>
        <taxon>Pezizomycotina</taxon>
        <taxon>Dothideomycetes</taxon>
        <taxon>Pleosporomycetidae</taxon>
        <taxon>Gloniales</taxon>
        <taxon>Gloniaceae</taxon>
        <taxon>Glonium</taxon>
    </lineage>
</organism>
<evidence type="ECO:0000313" key="7">
    <source>
        <dbReference type="Proteomes" id="UP000250140"/>
    </source>
</evidence>
<feature type="domain" description="Clr5" evidence="5">
    <location>
        <begin position="2"/>
        <end position="54"/>
    </location>
</feature>
<dbReference type="OrthoDB" id="3896584at2759"/>
<evidence type="ECO:0000256" key="4">
    <source>
        <dbReference type="SAM" id="MobiDB-lite"/>
    </source>
</evidence>
<dbReference type="PROSITE" id="PS50088">
    <property type="entry name" value="ANK_REPEAT"/>
    <property type="match status" value="3"/>
</dbReference>
<dbReference type="EMBL" id="KV748597">
    <property type="protein sequence ID" value="OCL14244.1"/>
    <property type="molecule type" value="Genomic_DNA"/>
</dbReference>
<evidence type="ECO:0000256" key="1">
    <source>
        <dbReference type="ARBA" id="ARBA00022737"/>
    </source>
</evidence>
<proteinExistence type="predicted"/>
<sequence length="669" mass="75982">MTLNWEDVWEDIREQYSVKGQPLKKVMDLMNQNHSFNASERAYRLKLNEWGLKKRKLSNKPPQAKRVKFGGTETTRISLSTASRDFSPLESDETGCSPTQTAESDHEHSPSDFAVEHNRKNSEHQIYKQLDDLSHAICNGCLAEVQHILDSIPDQSILNQEVPRECYRPRDRSRERSRDRSHQWPSGPVLHIAAGRSSVDVIQLLLKHGADIHATSFQDKYRPLHLAVLNGKPLNVEALICSGTDVNLTSKDCCSPLHLAIKNATYPSIVRILLDHGAEVNETLLSSILSTRSSNWPRARTATTKIIKMLLEKGALLSDPREAQTAFENFLEPWILSYFWYDDIDEDEKWCFAFFLSRGICVQNATKLTSCTQAGGKSLAHILLFHTPGSGLARMLIERTSLGVGETGPFILHTILESCPRKTVDHSDMPAAEMIKILLERGVDPNLTRDGFTPITRLLTKKTDLDVRACLCALFVRADPIRDHHGHVPVFEAIRNFEDPLRLTLAEMFLPKSYFWPSSLWPISESWTHYTSEDFKKSLFRYLPTDVQAHFLKAIINVSTTKALKMYTAAAGESSPSLIFDALKVRKDFDLPPFQFSQEYVEKLLSPTTQLYLPRVLPDRYSEPCIDQRESLVWHSRQSNIQTPTSSANGWRTVHRFVDPPALYNYTGP</sequence>
<feature type="region of interest" description="Disordered" evidence="4">
    <location>
        <begin position="164"/>
        <end position="186"/>
    </location>
</feature>
<dbReference type="SMART" id="SM00248">
    <property type="entry name" value="ANK"/>
    <property type="match status" value="3"/>
</dbReference>
<evidence type="ECO:0000256" key="3">
    <source>
        <dbReference type="PROSITE-ProRule" id="PRU00023"/>
    </source>
</evidence>
<feature type="repeat" description="ANK" evidence="3">
    <location>
        <begin position="190"/>
        <end position="217"/>
    </location>
</feature>
<dbReference type="PROSITE" id="PS50297">
    <property type="entry name" value="ANK_REP_REGION"/>
    <property type="match status" value="3"/>
</dbReference>
<feature type="repeat" description="ANK" evidence="3">
    <location>
        <begin position="252"/>
        <end position="281"/>
    </location>
</feature>
<dbReference type="Gene3D" id="1.25.40.20">
    <property type="entry name" value="Ankyrin repeat-containing domain"/>
    <property type="match status" value="1"/>
</dbReference>
<accession>A0A8E2FC25</accession>
<name>A0A8E2FC25_9PEZI</name>
<keyword evidence="7" id="KW-1185">Reference proteome</keyword>
<dbReference type="InterPro" id="IPR025676">
    <property type="entry name" value="Clr5_dom"/>
</dbReference>
<dbReference type="InterPro" id="IPR002110">
    <property type="entry name" value="Ankyrin_rpt"/>
</dbReference>
<evidence type="ECO:0000256" key="2">
    <source>
        <dbReference type="ARBA" id="ARBA00023043"/>
    </source>
</evidence>
<dbReference type="PANTHER" id="PTHR24126">
    <property type="entry name" value="ANKYRIN REPEAT, PH AND SEC7 DOMAIN CONTAINING PROTEIN SECG-RELATED"/>
    <property type="match status" value="1"/>
</dbReference>
<keyword evidence="2 3" id="KW-0040">ANK repeat</keyword>
<reference evidence="6 7" key="1">
    <citation type="journal article" date="2016" name="Nat. Commun.">
        <title>Ectomycorrhizal ecology is imprinted in the genome of the dominant symbiotic fungus Cenococcum geophilum.</title>
        <authorList>
            <consortium name="DOE Joint Genome Institute"/>
            <person name="Peter M."/>
            <person name="Kohler A."/>
            <person name="Ohm R.A."/>
            <person name="Kuo A."/>
            <person name="Krutzmann J."/>
            <person name="Morin E."/>
            <person name="Arend M."/>
            <person name="Barry K.W."/>
            <person name="Binder M."/>
            <person name="Choi C."/>
            <person name="Clum A."/>
            <person name="Copeland A."/>
            <person name="Grisel N."/>
            <person name="Haridas S."/>
            <person name="Kipfer T."/>
            <person name="LaButti K."/>
            <person name="Lindquist E."/>
            <person name="Lipzen A."/>
            <person name="Maire R."/>
            <person name="Meier B."/>
            <person name="Mihaltcheva S."/>
            <person name="Molinier V."/>
            <person name="Murat C."/>
            <person name="Poggeler S."/>
            <person name="Quandt C.A."/>
            <person name="Sperisen C."/>
            <person name="Tritt A."/>
            <person name="Tisserant E."/>
            <person name="Crous P.W."/>
            <person name="Henrissat B."/>
            <person name="Nehls U."/>
            <person name="Egli S."/>
            <person name="Spatafora J.W."/>
            <person name="Grigoriev I.V."/>
            <person name="Martin F.M."/>
        </authorList>
    </citation>
    <scope>NUCLEOTIDE SEQUENCE [LARGE SCALE GENOMIC DNA]</scope>
    <source>
        <strain evidence="6 7">CBS 207.34</strain>
    </source>
</reference>
<dbReference type="Pfam" id="PF14420">
    <property type="entry name" value="Clr5"/>
    <property type="match status" value="1"/>
</dbReference>
<feature type="compositionally biased region" description="Basic and acidic residues" evidence="4">
    <location>
        <begin position="103"/>
        <end position="117"/>
    </location>
</feature>
<protein>
    <recommendedName>
        <fullName evidence="5">Clr5 domain-containing protein</fullName>
    </recommendedName>
</protein>